<dbReference type="RefSeq" id="WP_179258549.1">
    <property type="nucleotide sequence ID" value="NZ_MTHB01000251.1"/>
</dbReference>
<accession>A0A226WS20</accession>
<protein>
    <submittedName>
        <fullName evidence="2">TPR protein</fullName>
    </submittedName>
</protein>
<organism evidence="2 3">
    <name type="scientific">Caballeronia sordidicola</name>
    <name type="common">Burkholderia sordidicola</name>
    <dbReference type="NCBI Taxonomy" id="196367"/>
    <lineage>
        <taxon>Bacteria</taxon>
        <taxon>Pseudomonadati</taxon>
        <taxon>Pseudomonadota</taxon>
        <taxon>Betaproteobacteria</taxon>
        <taxon>Burkholderiales</taxon>
        <taxon>Burkholderiaceae</taxon>
        <taxon>Caballeronia</taxon>
    </lineage>
</organism>
<evidence type="ECO:0000259" key="1">
    <source>
        <dbReference type="Pfam" id="PF12770"/>
    </source>
</evidence>
<evidence type="ECO:0000313" key="2">
    <source>
        <dbReference type="EMBL" id="OXC73408.1"/>
    </source>
</evidence>
<sequence length="707" mass="76649">MHFTYVEGDTVALLRGSQSNLIDQVRYYAAGPSHATPFEVFAMLNPLLGWRIFHREDFIARCEKFAATGDESFESFEAIFGSSRDDVAQVVSLEQTPPDGNVPTNIIVFDGDRVAGVWIGTPRSFVNRVSTKADEDGRHFTDLHYSELWDEGLESMVRPGFAIEAPAIVPAADSVFIRTPHLDADEEICPPTGKTFDVDVYCDTSPPKEGEVSDTIAIVAPPTQDEFEIEAFLSPGVGLSVIGPTSQRFTARRSKDESEHARFQIVVKEPPGTGHVDINAYFFYEGRPCGRVTRSLPASSASGASSTFNGRIKVAAGMEPADLIISVTKQSGSEGCYQVKLTSPHLDADAIGEAGIWDMDSDARDYVKSIFDAFIQTPKADGNRLATLIGAGRKLFDATPDNFKKVYERLAQANVLDTMLIVSDDPYVPWELMVPRGSKEDVAAGKTRDPIGVTHAIGRWITDEHFSPAQRLEFKSPLVVAPDYTGTGIKPLACSPAESAYLQGRFNAQTSVPATYAQVRNALSQSEPDLFHFIGHGSSSLTNILKQQQLLLENNDVITPLNLDGETGIAAAFARRTPFVFLNACEVGQQTLAFGGTMGFVTTFIRLYARGVIAPLWSVSDSVAHNVAQMMYDGAVPHGQEAVPVAEILRQIRAHAYQGATAGVDSYVAYCFHGDPKFVMSCPTNKPAPVAAANPSGQTAQPVQPVP</sequence>
<proteinExistence type="predicted"/>
<dbReference type="Pfam" id="PF12770">
    <property type="entry name" value="CHAT"/>
    <property type="match status" value="1"/>
</dbReference>
<name>A0A226WS20_CABSO</name>
<comment type="caution">
    <text evidence="2">The sequence shown here is derived from an EMBL/GenBank/DDBJ whole genome shotgun (WGS) entry which is preliminary data.</text>
</comment>
<evidence type="ECO:0000313" key="3">
    <source>
        <dbReference type="Proteomes" id="UP000214720"/>
    </source>
</evidence>
<dbReference type="InterPro" id="IPR024983">
    <property type="entry name" value="CHAT_dom"/>
</dbReference>
<dbReference type="Proteomes" id="UP000214720">
    <property type="component" value="Unassembled WGS sequence"/>
</dbReference>
<dbReference type="AlphaFoldDB" id="A0A226WS20"/>
<gene>
    <name evidence="2" type="ORF">BSU04_37060</name>
</gene>
<feature type="domain" description="CHAT" evidence="1">
    <location>
        <begin position="482"/>
        <end position="654"/>
    </location>
</feature>
<reference evidence="3" key="1">
    <citation type="submission" date="2017-01" db="EMBL/GenBank/DDBJ databases">
        <title>Genome Analysis of Deinococcus marmoris KOPRI26562.</title>
        <authorList>
            <person name="Kim J.H."/>
            <person name="Oh H.-M."/>
        </authorList>
    </citation>
    <scope>NUCLEOTIDE SEQUENCE [LARGE SCALE GENOMIC DNA]</scope>
    <source>
        <strain evidence="3">PAMC 26633</strain>
    </source>
</reference>
<dbReference type="EMBL" id="MTHB01000251">
    <property type="protein sequence ID" value="OXC73408.1"/>
    <property type="molecule type" value="Genomic_DNA"/>
</dbReference>